<dbReference type="InterPro" id="IPR009057">
    <property type="entry name" value="Homeodomain-like_sf"/>
</dbReference>
<feature type="domain" description="Transposase Tc1-like" evidence="1">
    <location>
        <begin position="74"/>
        <end position="135"/>
    </location>
</feature>
<dbReference type="Pfam" id="PF01498">
    <property type="entry name" value="HTH_Tnp_Tc3_2"/>
    <property type="match status" value="1"/>
</dbReference>
<dbReference type="SUPFAM" id="SSF46689">
    <property type="entry name" value="Homeodomain-like"/>
    <property type="match status" value="1"/>
</dbReference>
<evidence type="ECO:0000259" key="2">
    <source>
        <dbReference type="Pfam" id="PF13358"/>
    </source>
</evidence>
<feature type="non-terminal residue" evidence="3">
    <location>
        <position position="1"/>
    </location>
</feature>
<protein>
    <recommendedName>
        <fullName evidence="5">Tc1-like transposase DDE domain-containing protein</fullName>
    </recommendedName>
</protein>
<gene>
    <name evidence="3" type="ORF">BJ508DRAFT_200594</name>
</gene>
<dbReference type="STRING" id="1160509.A0A3N4I0M9"/>
<dbReference type="GO" id="GO:0015074">
    <property type="term" value="P:DNA integration"/>
    <property type="evidence" value="ECO:0007669"/>
    <property type="project" value="InterPro"/>
</dbReference>
<dbReference type="InterPro" id="IPR052338">
    <property type="entry name" value="Transposase_5"/>
</dbReference>
<evidence type="ECO:0000313" key="3">
    <source>
        <dbReference type="EMBL" id="RPA78956.1"/>
    </source>
</evidence>
<organism evidence="3 4">
    <name type="scientific">Ascobolus immersus RN42</name>
    <dbReference type="NCBI Taxonomy" id="1160509"/>
    <lineage>
        <taxon>Eukaryota</taxon>
        <taxon>Fungi</taxon>
        <taxon>Dikarya</taxon>
        <taxon>Ascomycota</taxon>
        <taxon>Pezizomycotina</taxon>
        <taxon>Pezizomycetes</taxon>
        <taxon>Pezizales</taxon>
        <taxon>Ascobolaceae</taxon>
        <taxon>Ascobolus</taxon>
    </lineage>
</organism>
<dbReference type="EMBL" id="ML119705">
    <property type="protein sequence ID" value="RPA78956.1"/>
    <property type="molecule type" value="Genomic_DNA"/>
</dbReference>
<feature type="domain" description="Tc1-like transposase DDE" evidence="2">
    <location>
        <begin position="236"/>
        <end position="295"/>
    </location>
</feature>
<evidence type="ECO:0000313" key="4">
    <source>
        <dbReference type="Proteomes" id="UP000275078"/>
    </source>
</evidence>
<dbReference type="Proteomes" id="UP000275078">
    <property type="component" value="Unassembled WGS sequence"/>
</dbReference>
<proteinExistence type="predicted"/>
<dbReference type="AlphaFoldDB" id="A0A3N4I0M9"/>
<dbReference type="PANTHER" id="PTHR23022">
    <property type="entry name" value="TRANSPOSABLE ELEMENT-RELATED"/>
    <property type="match status" value="1"/>
</dbReference>
<accession>A0A3N4I0M9</accession>
<dbReference type="OrthoDB" id="5405453at2759"/>
<sequence>QNGRHLSRDLRMQVHTLRSIGWTHKEIANKLKCSVSQVQYTLTGPVTPKKRKGRPGKLSEDRVDELVLFVTGSREGRRMTYLELSMYFSEWDVSDSAIRRALTKRGFRRRVALKKCPISEQNRRKRLEWAQMHVHWTEEQWGRVLWTDETWVTPGRHRKTWVTRRPGEELDPTCLVDRIQRMRGWMFWGCFYGGKLGQGIFWEKDWGKITSASYTSHVTPVIEGMMRLVWEEHGEVPIFQQDNAPSHTADATLADLAQRGRDFLGEMGIVPMDWPPFSPDLNPIETLWNIMKDKIGRVLPENQNVSYDRLRQVVKEAWESITEEDLWGLIRTMRQRCLDVIAANGMHTKW</sequence>
<reference evidence="3 4" key="1">
    <citation type="journal article" date="2018" name="Nat. Ecol. Evol.">
        <title>Pezizomycetes genomes reveal the molecular basis of ectomycorrhizal truffle lifestyle.</title>
        <authorList>
            <person name="Murat C."/>
            <person name="Payen T."/>
            <person name="Noel B."/>
            <person name="Kuo A."/>
            <person name="Morin E."/>
            <person name="Chen J."/>
            <person name="Kohler A."/>
            <person name="Krizsan K."/>
            <person name="Balestrini R."/>
            <person name="Da Silva C."/>
            <person name="Montanini B."/>
            <person name="Hainaut M."/>
            <person name="Levati E."/>
            <person name="Barry K.W."/>
            <person name="Belfiori B."/>
            <person name="Cichocki N."/>
            <person name="Clum A."/>
            <person name="Dockter R.B."/>
            <person name="Fauchery L."/>
            <person name="Guy J."/>
            <person name="Iotti M."/>
            <person name="Le Tacon F."/>
            <person name="Lindquist E.A."/>
            <person name="Lipzen A."/>
            <person name="Malagnac F."/>
            <person name="Mello A."/>
            <person name="Molinier V."/>
            <person name="Miyauchi S."/>
            <person name="Poulain J."/>
            <person name="Riccioni C."/>
            <person name="Rubini A."/>
            <person name="Sitrit Y."/>
            <person name="Splivallo R."/>
            <person name="Traeger S."/>
            <person name="Wang M."/>
            <person name="Zifcakova L."/>
            <person name="Wipf D."/>
            <person name="Zambonelli A."/>
            <person name="Paolocci F."/>
            <person name="Nowrousian M."/>
            <person name="Ottonello S."/>
            <person name="Baldrian P."/>
            <person name="Spatafora J.W."/>
            <person name="Henrissat B."/>
            <person name="Nagy L.G."/>
            <person name="Aury J.M."/>
            <person name="Wincker P."/>
            <person name="Grigoriev I.V."/>
            <person name="Bonfante P."/>
            <person name="Martin F.M."/>
        </authorList>
    </citation>
    <scope>NUCLEOTIDE SEQUENCE [LARGE SCALE GENOMIC DNA]</scope>
    <source>
        <strain evidence="3 4">RN42</strain>
    </source>
</reference>
<dbReference type="InterPro" id="IPR002492">
    <property type="entry name" value="Transposase_Tc1-like"/>
</dbReference>
<dbReference type="Gene3D" id="3.30.420.10">
    <property type="entry name" value="Ribonuclease H-like superfamily/Ribonuclease H"/>
    <property type="match status" value="1"/>
</dbReference>
<dbReference type="InterPro" id="IPR036397">
    <property type="entry name" value="RNaseH_sf"/>
</dbReference>
<evidence type="ECO:0008006" key="5">
    <source>
        <dbReference type="Google" id="ProtNLM"/>
    </source>
</evidence>
<dbReference type="GO" id="GO:0003677">
    <property type="term" value="F:DNA binding"/>
    <property type="evidence" value="ECO:0007669"/>
    <property type="project" value="InterPro"/>
</dbReference>
<dbReference type="Pfam" id="PF13358">
    <property type="entry name" value="DDE_3"/>
    <property type="match status" value="1"/>
</dbReference>
<keyword evidence="4" id="KW-1185">Reference proteome</keyword>
<evidence type="ECO:0000259" key="1">
    <source>
        <dbReference type="Pfam" id="PF01498"/>
    </source>
</evidence>
<feature type="non-terminal residue" evidence="3">
    <location>
        <position position="350"/>
    </location>
</feature>
<dbReference type="InterPro" id="IPR038717">
    <property type="entry name" value="Tc1-like_DDE_dom"/>
</dbReference>
<dbReference type="GO" id="GO:0006313">
    <property type="term" value="P:DNA transposition"/>
    <property type="evidence" value="ECO:0007669"/>
    <property type="project" value="InterPro"/>
</dbReference>
<name>A0A3N4I0M9_ASCIM</name>
<dbReference type="PANTHER" id="PTHR23022:SF119">
    <property type="entry name" value="TC1-LIKE TRANSPOSASE DDE DOMAIN-CONTAINING PROTEIN"/>
    <property type="match status" value="1"/>
</dbReference>